<dbReference type="SUPFAM" id="SSF55729">
    <property type="entry name" value="Acyl-CoA N-acyltransferases (Nat)"/>
    <property type="match status" value="1"/>
</dbReference>
<evidence type="ECO:0000259" key="3">
    <source>
        <dbReference type="PROSITE" id="PS51186"/>
    </source>
</evidence>
<dbReference type="PROSITE" id="PS51186">
    <property type="entry name" value="GNAT"/>
    <property type="match status" value="1"/>
</dbReference>
<dbReference type="PANTHER" id="PTHR31126:SF1">
    <property type="entry name" value="TYROSINE SPECIFIC PROTEIN PHOSPHATASES DOMAIN-CONTAINING PROTEIN"/>
    <property type="match status" value="1"/>
</dbReference>
<accession>S4AU74</accession>
<dbReference type="Proteomes" id="UP000014629">
    <property type="component" value="Unassembled WGS sequence"/>
</dbReference>
<gene>
    <name evidence="4" type="ORF">STRAU_1873</name>
</gene>
<dbReference type="InterPro" id="IPR016181">
    <property type="entry name" value="Acyl_CoA_acyltransferase"/>
</dbReference>
<evidence type="ECO:0000256" key="1">
    <source>
        <dbReference type="ARBA" id="ARBA00009580"/>
    </source>
</evidence>
<proteinExistence type="inferred from homology"/>
<dbReference type="GO" id="GO:0016747">
    <property type="term" value="F:acyltransferase activity, transferring groups other than amino-acyl groups"/>
    <property type="evidence" value="ECO:0007669"/>
    <property type="project" value="InterPro"/>
</dbReference>
<dbReference type="PROSITE" id="PS50056">
    <property type="entry name" value="TYR_PHOSPHATASE_2"/>
    <property type="match status" value="1"/>
</dbReference>
<dbReference type="PANTHER" id="PTHR31126">
    <property type="entry name" value="TYROSINE-PROTEIN PHOSPHATASE"/>
    <property type="match status" value="1"/>
</dbReference>
<reference evidence="4 5" key="1">
    <citation type="submission" date="2013-02" db="EMBL/GenBank/DDBJ databases">
        <title>Draft Genome Sequence of Streptomyces aurantiacus, Which Produces Setomimycin.</title>
        <authorList>
            <person name="Gruening B.A."/>
            <person name="Praeg A."/>
            <person name="Erxleben A."/>
            <person name="Guenther S."/>
            <person name="Mueller M."/>
        </authorList>
    </citation>
    <scope>NUCLEOTIDE SEQUENCE [LARGE SCALE GENOMIC DNA]</scope>
    <source>
        <strain evidence="4 5">JA 4570</strain>
    </source>
</reference>
<dbReference type="EMBL" id="AOPZ01000069">
    <property type="protein sequence ID" value="EPH44972.1"/>
    <property type="molecule type" value="Genomic_DNA"/>
</dbReference>
<dbReference type="InterPro" id="IPR000387">
    <property type="entry name" value="Tyr_Pase_dom"/>
</dbReference>
<feature type="domain" description="N-acetyltransferase" evidence="3">
    <location>
        <begin position="266"/>
        <end position="428"/>
    </location>
</feature>
<dbReference type="InterPro" id="IPR029021">
    <property type="entry name" value="Prot-tyrosine_phosphatase-like"/>
</dbReference>
<dbReference type="Pfam" id="PF13350">
    <property type="entry name" value="Y_phosphatase3"/>
    <property type="match status" value="1"/>
</dbReference>
<sequence length="435" mass="48483">MIFVAARAARTDVGCRTVKRHIPFRRLHNFRDLGGYVTEDGRGVRWGQVYRSDSLSKLRDADWDRFLALGVRTVIDLRYPWEIEAKGRVPRHPSFAYHNLSIEHRPYDQPSLGPDVATGPYLAERYLEVAEDGVKELRRALEVIADGGAGPVVFHCASGKDRTGLLAALVLALLGVAEADIVEDFALTELASDRLLADWRAANPDRDRVWPGYGRAPAEVMRLFLAGMAERYGSLRAYATHLLGADDELVAALRRNLLEPEAGRELSFRRADTSDAPVLVRLRDEAARWQIARGIAQWEPGELGEEYFRARLADSEIWIATLGPEGPVAGAWELWWDDPAAWGPQPPTAGYVHRLMTDRLVAPAGTGRRMLAHAERRIRAAGRDLCRLDCRANNPRLRAYYADAGYEDVGELPAKDGGVAGRYAVTLLQKRLSDD</sequence>
<evidence type="ECO:0000313" key="5">
    <source>
        <dbReference type="Proteomes" id="UP000014629"/>
    </source>
</evidence>
<dbReference type="Gene3D" id="3.40.630.30">
    <property type="match status" value="1"/>
</dbReference>
<comment type="caution">
    <text evidence="4">The sequence shown here is derived from an EMBL/GenBank/DDBJ whole genome shotgun (WGS) entry which is preliminary data.</text>
</comment>
<dbReference type="PROSITE" id="PS00383">
    <property type="entry name" value="TYR_PHOSPHATASE_1"/>
    <property type="match status" value="1"/>
</dbReference>
<name>S4AU74_9ACTN</name>
<protein>
    <submittedName>
        <fullName evidence="4">Putative tyrosine-protein phosphatase</fullName>
    </submittedName>
</protein>
<dbReference type="AlphaFoldDB" id="S4AU74"/>
<evidence type="ECO:0000259" key="2">
    <source>
        <dbReference type="PROSITE" id="PS50056"/>
    </source>
</evidence>
<dbReference type="InterPro" id="IPR000182">
    <property type="entry name" value="GNAT_dom"/>
</dbReference>
<dbReference type="Gene3D" id="3.90.190.10">
    <property type="entry name" value="Protein tyrosine phosphatase superfamily"/>
    <property type="match status" value="1"/>
</dbReference>
<dbReference type="GO" id="GO:0004721">
    <property type="term" value="F:phosphoprotein phosphatase activity"/>
    <property type="evidence" value="ECO:0007669"/>
    <property type="project" value="InterPro"/>
</dbReference>
<evidence type="ECO:0000313" key="4">
    <source>
        <dbReference type="EMBL" id="EPH44972.1"/>
    </source>
</evidence>
<organism evidence="4 5">
    <name type="scientific">Streptomyces aurantiacus JA 4570</name>
    <dbReference type="NCBI Taxonomy" id="1286094"/>
    <lineage>
        <taxon>Bacteria</taxon>
        <taxon>Bacillati</taxon>
        <taxon>Actinomycetota</taxon>
        <taxon>Actinomycetes</taxon>
        <taxon>Kitasatosporales</taxon>
        <taxon>Streptomycetaceae</taxon>
        <taxon>Streptomyces</taxon>
        <taxon>Streptomyces aurantiacus group</taxon>
    </lineage>
</organism>
<dbReference type="SUPFAM" id="SSF52799">
    <property type="entry name" value="(Phosphotyrosine protein) phosphatases II"/>
    <property type="match status" value="1"/>
</dbReference>
<dbReference type="InterPro" id="IPR026893">
    <property type="entry name" value="Tyr/Ser_Pase_IphP-type"/>
</dbReference>
<dbReference type="InterPro" id="IPR016130">
    <property type="entry name" value="Tyr_Pase_AS"/>
</dbReference>
<dbReference type="Pfam" id="PF00583">
    <property type="entry name" value="Acetyltransf_1"/>
    <property type="match status" value="1"/>
</dbReference>
<keyword evidence="5" id="KW-1185">Reference proteome</keyword>
<dbReference type="PATRIC" id="fig|1286094.4.peg.1851"/>
<feature type="domain" description="Tyrosine specific protein phosphatases" evidence="2">
    <location>
        <begin position="131"/>
        <end position="194"/>
    </location>
</feature>
<comment type="similarity">
    <text evidence="1">Belongs to the protein-tyrosine phosphatase family.</text>
</comment>